<feature type="signal peptide" evidence="1">
    <location>
        <begin position="1"/>
        <end position="23"/>
    </location>
</feature>
<dbReference type="OrthoDB" id="10344604at2759"/>
<name>A0A0Q9XJQ6_DROMO</name>
<keyword evidence="3" id="KW-1185">Reference proteome</keyword>
<accession>A0A0Q9XJQ6</accession>
<dbReference type="InParanoid" id="A0A0Q9XJQ6"/>
<dbReference type="KEGG" id="dmo:Dmoj_GI27022"/>
<gene>
    <name evidence="2" type="primary">Dmoj\GI27022</name>
    <name evidence="2" type="ORF">Dmoj_GI27022</name>
</gene>
<evidence type="ECO:0000256" key="1">
    <source>
        <dbReference type="SAM" id="SignalP"/>
    </source>
</evidence>
<feature type="chain" id="PRO_5006388021" evidence="1">
    <location>
        <begin position="24"/>
        <end position="117"/>
    </location>
</feature>
<dbReference type="EMBL" id="CH933808">
    <property type="protein sequence ID" value="KRG05118.1"/>
    <property type="molecule type" value="Genomic_DNA"/>
</dbReference>
<organism evidence="2 3">
    <name type="scientific">Drosophila mojavensis</name>
    <name type="common">Fruit fly</name>
    <dbReference type="NCBI Taxonomy" id="7230"/>
    <lineage>
        <taxon>Eukaryota</taxon>
        <taxon>Metazoa</taxon>
        <taxon>Ecdysozoa</taxon>
        <taxon>Arthropoda</taxon>
        <taxon>Hexapoda</taxon>
        <taxon>Insecta</taxon>
        <taxon>Pterygota</taxon>
        <taxon>Neoptera</taxon>
        <taxon>Endopterygota</taxon>
        <taxon>Diptera</taxon>
        <taxon>Brachycera</taxon>
        <taxon>Muscomorpha</taxon>
        <taxon>Ephydroidea</taxon>
        <taxon>Drosophilidae</taxon>
        <taxon>Drosophila</taxon>
    </lineage>
</organism>
<reference evidence="2 3" key="1">
    <citation type="journal article" date="2007" name="Nature">
        <title>Evolution of genes and genomes on the Drosophila phylogeny.</title>
        <authorList>
            <consortium name="Drosophila 12 Genomes Consortium"/>
            <person name="Clark A.G."/>
            <person name="Eisen M.B."/>
            <person name="Smith D.R."/>
            <person name="Bergman C.M."/>
            <person name="Oliver B."/>
            <person name="Markow T.A."/>
            <person name="Kaufman T.C."/>
            <person name="Kellis M."/>
            <person name="Gelbart W."/>
            <person name="Iyer V.N."/>
            <person name="Pollard D.A."/>
            <person name="Sackton T.B."/>
            <person name="Larracuente A.M."/>
            <person name="Singh N.D."/>
            <person name="Abad J.P."/>
            <person name="Abt D.N."/>
            <person name="Adryan B."/>
            <person name="Aguade M."/>
            <person name="Akashi H."/>
            <person name="Anderson W.W."/>
            <person name="Aquadro C.F."/>
            <person name="Ardell D.H."/>
            <person name="Arguello R."/>
            <person name="Artieri C.G."/>
            <person name="Barbash D.A."/>
            <person name="Barker D."/>
            <person name="Barsanti P."/>
            <person name="Batterham P."/>
            <person name="Batzoglou S."/>
            <person name="Begun D."/>
            <person name="Bhutkar A."/>
            <person name="Blanco E."/>
            <person name="Bosak S.A."/>
            <person name="Bradley R.K."/>
            <person name="Brand A.D."/>
            <person name="Brent M.R."/>
            <person name="Brooks A.N."/>
            <person name="Brown R.H."/>
            <person name="Butlin R.K."/>
            <person name="Caggese C."/>
            <person name="Calvi B.R."/>
            <person name="Bernardo de Carvalho A."/>
            <person name="Caspi A."/>
            <person name="Castrezana S."/>
            <person name="Celniker S.E."/>
            <person name="Chang J.L."/>
            <person name="Chapple C."/>
            <person name="Chatterji S."/>
            <person name="Chinwalla A."/>
            <person name="Civetta A."/>
            <person name="Clifton S.W."/>
            <person name="Comeron J.M."/>
            <person name="Costello J.C."/>
            <person name="Coyne J.A."/>
            <person name="Daub J."/>
            <person name="David R.G."/>
            <person name="Delcher A.L."/>
            <person name="Delehaunty K."/>
            <person name="Do C.B."/>
            <person name="Ebling H."/>
            <person name="Edwards K."/>
            <person name="Eickbush T."/>
            <person name="Evans J.D."/>
            <person name="Filipski A."/>
            <person name="Findeiss S."/>
            <person name="Freyhult E."/>
            <person name="Fulton L."/>
            <person name="Fulton R."/>
            <person name="Garcia A.C."/>
            <person name="Gardiner A."/>
            <person name="Garfield D.A."/>
            <person name="Garvin B.E."/>
            <person name="Gibson G."/>
            <person name="Gilbert D."/>
            <person name="Gnerre S."/>
            <person name="Godfrey J."/>
            <person name="Good R."/>
            <person name="Gotea V."/>
            <person name="Gravely B."/>
            <person name="Greenberg A.J."/>
            <person name="Griffiths-Jones S."/>
            <person name="Gross S."/>
            <person name="Guigo R."/>
            <person name="Gustafson E.A."/>
            <person name="Haerty W."/>
            <person name="Hahn M.W."/>
            <person name="Halligan D.L."/>
            <person name="Halpern A.L."/>
            <person name="Halter G.M."/>
            <person name="Han M.V."/>
            <person name="Heger A."/>
            <person name="Hillier L."/>
            <person name="Hinrichs A.S."/>
            <person name="Holmes I."/>
            <person name="Hoskins R.A."/>
            <person name="Hubisz M.J."/>
            <person name="Hultmark D."/>
            <person name="Huntley M.A."/>
            <person name="Jaffe D.B."/>
            <person name="Jagadeeshan S."/>
            <person name="Jeck W.R."/>
            <person name="Johnson J."/>
            <person name="Jones C.D."/>
            <person name="Jordan W.C."/>
            <person name="Karpen G.H."/>
            <person name="Kataoka E."/>
            <person name="Keightley P.D."/>
            <person name="Kheradpour P."/>
            <person name="Kirkness E.F."/>
            <person name="Koerich L.B."/>
            <person name="Kristiansen K."/>
            <person name="Kudrna D."/>
            <person name="Kulathinal R.J."/>
            <person name="Kumar S."/>
            <person name="Kwok R."/>
            <person name="Lander E."/>
            <person name="Langley C.H."/>
            <person name="Lapoint R."/>
            <person name="Lazzaro B.P."/>
            <person name="Lee S.J."/>
            <person name="Levesque L."/>
            <person name="Li R."/>
            <person name="Lin C.F."/>
            <person name="Lin M.F."/>
            <person name="Lindblad-Toh K."/>
            <person name="Llopart A."/>
            <person name="Long M."/>
            <person name="Low L."/>
            <person name="Lozovsky E."/>
            <person name="Lu J."/>
            <person name="Luo M."/>
            <person name="Machado C.A."/>
            <person name="Makalowski W."/>
            <person name="Marzo M."/>
            <person name="Matsuda M."/>
            <person name="Matzkin L."/>
            <person name="McAllister B."/>
            <person name="McBride C.S."/>
            <person name="McKernan B."/>
            <person name="McKernan K."/>
            <person name="Mendez-Lago M."/>
            <person name="Minx P."/>
            <person name="Mollenhauer M.U."/>
            <person name="Montooth K."/>
            <person name="Mount S.M."/>
            <person name="Mu X."/>
            <person name="Myers E."/>
            <person name="Negre B."/>
            <person name="Newfeld S."/>
            <person name="Nielsen R."/>
            <person name="Noor M.A."/>
            <person name="O'Grady P."/>
            <person name="Pachter L."/>
            <person name="Papaceit M."/>
            <person name="Parisi M.J."/>
            <person name="Parisi M."/>
            <person name="Parts L."/>
            <person name="Pedersen J.S."/>
            <person name="Pesole G."/>
            <person name="Phillippy A.M."/>
            <person name="Ponting C.P."/>
            <person name="Pop M."/>
            <person name="Porcelli D."/>
            <person name="Powell J.R."/>
            <person name="Prohaska S."/>
            <person name="Pruitt K."/>
            <person name="Puig M."/>
            <person name="Quesneville H."/>
            <person name="Ram K.R."/>
            <person name="Rand D."/>
            <person name="Rasmussen M.D."/>
            <person name="Reed L.K."/>
            <person name="Reenan R."/>
            <person name="Reily A."/>
            <person name="Remington K.A."/>
            <person name="Rieger T.T."/>
            <person name="Ritchie M.G."/>
            <person name="Robin C."/>
            <person name="Rogers Y.H."/>
            <person name="Rohde C."/>
            <person name="Rozas J."/>
            <person name="Rubenfield M.J."/>
            <person name="Ruiz A."/>
            <person name="Russo S."/>
            <person name="Salzberg S.L."/>
            <person name="Sanchez-Gracia A."/>
            <person name="Saranga D.J."/>
            <person name="Sato H."/>
            <person name="Schaeffer S.W."/>
            <person name="Schatz M.C."/>
            <person name="Schlenke T."/>
            <person name="Schwartz R."/>
            <person name="Segarra C."/>
            <person name="Singh R.S."/>
            <person name="Sirot L."/>
            <person name="Sirota M."/>
            <person name="Sisneros N.B."/>
            <person name="Smith C.D."/>
            <person name="Smith T.F."/>
            <person name="Spieth J."/>
            <person name="Stage D.E."/>
            <person name="Stark A."/>
            <person name="Stephan W."/>
            <person name="Strausberg R.L."/>
            <person name="Strempel S."/>
            <person name="Sturgill D."/>
            <person name="Sutton G."/>
            <person name="Sutton G.G."/>
            <person name="Tao W."/>
            <person name="Teichmann S."/>
            <person name="Tobari Y.N."/>
            <person name="Tomimura Y."/>
            <person name="Tsolas J.M."/>
            <person name="Valente V.L."/>
            <person name="Venter E."/>
            <person name="Venter J.C."/>
            <person name="Vicario S."/>
            <person name="Vieira F.G."/>
            <person name="Vilella A.J."/>
            <person name="Villasante A."/>
            <person name="Walenz B."/>
            <person name="Wang J."/>
            <person name="Wasserman M."/>
            <person name="Watts T."/>
            <person name="Wilson D."/>
            <person name="Wilson R.K."/>
            <person name="Wing R.A."/>
            <person name="Wolfner M.F."/>
            <person name="Wong A."/>
            <person name="Wong G.K."/>
            <person name="Wu C.I."/>
            <person name="Wu G."/>
            <person name="Yamamoto D."/>
            <person name="Yang H.P."/>
            <person name="Yang S.P."/>
            <person name="Yorke J.A."/>
            <person name="Yoshida K."/>
            <person name="Zdobnov E."/>
            <person name="Zhang P."/>
            <person name="Zhang Y."/>
            <person name="Zimin A.V."/>
            <person name="Baldwin J."/>
            <person name="Abdouelleil A."/>
            <person name="Abdulkadir J."/>
            <person name="Abebe A."/>
            <person name="Abera B."/>
            <person name="Abreu J."/>
            <person name="Acer S.C."/>
            <person name="Aftuck L."/>
            <person name="Alexander A."/>
            <person name="An P."/>
            <person name="Anderson E."/>
            <person name="Anderson S."/>
            <person name="Arachi H."/>
            <person name="Azer M."/>
            <person name="Bachantsang P."/>
            <person name="Barry A."/>
            <person name="Bayul T."/>
            <person name="Berlin A."/>
            <person name="Bessette D."/>
            <person name="Bloom T."/>
            <person name="Blye J."/>
            <person name="Boguslavskiy L."/>
            <person name="Bonnet C."/>
            <person name="Boukhgalter B."/>
            <person name="Bourzgui I."/>
            <person name="Brown A."/>
            <person name="Cahill P."/>
            <person name="Channer S."/>
            <person name="Cheshatsang Y."/>
            <person name="Chuda L."/>
            <person name="Citroen M."/>
            <person name="Collymore A."/>
            <person name="Cooke P."/>
            <person name="Costello M."/>
            <person name="D'Aco K."/>
            <person name="Daza R."/>
            <person name="De Haan G."/>
            <person name="DeGray S."/>
            <person name="DeMaso C."/>
            <person name="Dhargay N."/>
            <person name="Dooley K."/>
            <person name="Dooley E."/>
            <person name="Doricent M."/>
            <person name="Dorje P."/>
            <person name="Dorjee K."/>
            <person name="Dupes A."/>
            <person name="Elong R."/>
            <person name="Falk J."/>
            <person name="Farina A."/>
            <person name="Faro S."/>
            <person name="Ferguson D."/>
            <person name="Fisher S."/>
            <person name="Foley C.D."/>
            <person name="Franke A."/>
            <person name="Friedrich D."/>
            <person name="Gadbois L."/>
            <person name="Gearin G."/>
            <person name="Gearin C.R."/>
            <person name="Giannoukos G."/>
            <person name="Goode T."/>
            <person name="Graham J."/>
            <person name="Grandbois E."/>
            <person name="Grewal S."/>
            <person name="Gyaltsen K."/>
            <person name="Hafez N."/>
            <person name="Hagos B."/>
            <person name="Hall J."/>
            <person name="Henson C."/>
            <person name="Hollinger A."/>
            <person name="Honan T."/>
            <person name="Huard M.D."/>
            <person name="Hughes L."/>
            <person name="Hurhula B."/>
            <person name="Husby M.E."/>
            <person name="Kamat A."/>
            <person name="Kanga B."/>
            <person name="Kashin S."/>
            <person name="Khazanovich D."/>
            <person name="Kisner P."/>
            <person name="Lance K."/>
            <person name="Lara M."/>
            <person name="Lee W."/>
            <person name="Lennon N."/>
            <person name="Letendre F."/>
            <person name="LeVine R."/>
            <person name="Lipovsky A."/>
            <person name="Liu X."/>
            <person name="Liu J."/>
            <person name="Liu S."/>
            <person name="Lokyitsang T."/>
            <person name="Lokyitsang Y."/>
            <person name="Lubonja R."/>
            <person name="Lui A."/>
            <person name="MacDonald P."/>
            <person name="Magnisalis V."/>
            <person name="Maru K."/>
            <person name="Matthews C."/>
            <person name="McCusker W."/>
            <person name="McDonough S."/>
            <person name="Mehta T."/>
            <person name="Meldrim J."/>
            <person name="Meneus L."/>
            <person name="Mihai O."/>
            <person name="Mihalev A."/>
            <person name="Mihova T."/>
            <person name="Mittelman R."/>
            <person name="Mlenga V."/>
            <person name="Montmayeur A."/>
            <person name="Mulrain L."/>
            <person name="Navidi A."/>
            <person name="Naylor J."/>
            <person name="Negash T."/>
            <person name="Nguyen T."/>
            <person name="Nguyen N."/>
            <person name="Nicol R."/>
            <person name="Norbu C."/>
            <person name="Norbu N."/>
            <person name="Novod N."/>
            <person name="O'Neill B."/>
            <person name="Osman S."/>
            <person name="Markiewicz E."/>
            <person name="Oyono O.L."/>
            <person name="Patti C."/>
            <person name="Phunkhang P."/>
            <person name="Pierre F."/>
            <person name="Priest M."/>
            <person name="Raghuraman S."/>
            <person name="Rege F."/>
            <person name="Reyes R."/>
            <person name="Rise C."/>
            <person name="Rogov P."/>
            <person name="Ross K."/>
            <person name="Ryan E."/>
            <person name="Settipalli S."/>
            <person name="Shea T."/>
            <person name="Sherpa N."/>
            <person name="Shi L."/>
            <person name="Shih D."/>
            <person name="Sparrow T."/>
            <person name="Spaulding J."/>
            <person name="Stalker J."/>
            <person name="Stange-Thomann N."/>
            <person name="Stavropoulos S."/>
            <person name="Stone C."/>
            <person name="Strader C."/>
            <person name="Tesfaye S."/>
            <person name="Thomson T."/>
            <person name="Thoulutsang Y."/>
            <person name="Thoulutsang D."/>
            <person name="Topham K."/>
            <person name="Topping I."/>
            <person name="Tsamla T."/>
            <person name="Vassiliev H."/>
            <person name="Vo A."/>
            <person name="Wangchuk T."/>
            <person name="Wangdi T."/>
            <person name="Weiand M."/>
            <person name="Wilkinson J."/>
            <person name="Wilson A."/>
            <person name="Yadav S."/>
            <person name="Young G."/>
            <person name="Yu Q."/>
            <person name="Zembek L."/>
            <person name="Zhong D."/>
            <person name="Zimmer A."/>
            <person name="Zwirko Z."/>
            <person name="Jaffe D.B."/>
            <person name="Alvarez P."/>
            <person name="Brockman W."/>
            <person name="Butler J."/>
            <person name="Chin C."/>
            <person name="Gnerre S."/>
            <person name="Grabherr M."/>
            <person name="Kleber M."/>
            <person name="Mauceli E."/>
            <person name="MacCallum I."/>
        </authorList>
    </citation>
    <scope>NUCLEOTIDE SEQUENCE [LARGE SCALE GENOMIC DNA]</scope>
    <source>
        <strain evidence="3">Tucson 15081-1352.22</strain>
    </source>
</reference>
<evidence type="ECO:0000313" key="2">
    <source>
        <dbReference type="EMBL" id="KRG05118.1"/>
    </source>
</evidence>
<dbReference type="Pfam" id="PF06313">
    <property type="entry name" value="ACP53EA"/>
    <property type="match status" value="1"/>
</dbReference>
<dbReference type="Proteomes" id="UP000009192">
    <property type="component" value="Unassembled WGS sequence"/>
</dbReference>
<sequence length="117" mass="13136">MQFIKAILLLSCLLFVRENHVKAGVGLFKLLDCTEIVIEGAGKVLVRTIPLLTDWAKCVNFAPDAKGDLGIRDLFPILNQFLKKIIMSAKCMKVALKTVKGYVEPHVKEFMDEKCLE</sequence>
<dbReference type="InterPro" id="IPR009392">
    <property type="entry name" value="ACP53EA"/>
</dbReference>
<dbReference type="FunCoup" id="A0A0Q9XJQ6">
    <property type="interactions" value="71"/>
</dbReference>
<keyword evidence="1" id="KW-0732">Signal</keyword>
<dbReference type="AlphaFoldDB" id="A0A0Q9XJQ6"/>
<proteinExistence type="predicted"/>
<evidence type="ECO:0000313" key="3">
    <source>
        <dbReference type="Proteomes" id="UP000009192"/>
    </source>
</evidence>
<protein>
    <submittedName>
        <fullName evidence="2">Uncharacterized protein</fullName>
    </submittedName>
</protein>